<name>A0ABT4VV35_9HYPH</name>
<proteinExistence type="predicted"/>
<dbReference type="InterPro" id="IPR014147">
    <property type="entry name" value="T4SS_TrbJ"/>
</dbReference>
<sequence>MRTRKSALKHASAVAAICTGLILAHPERPPAAWTVFDPWNYHQNIMTASQTLTEINQQIEQLRNEAQMLLNMDLDLTQLTETIAPDLAATLSEINTLMDQANAIAMTVQETDAAMQELFPNTFEASLSTDDMVQNARERWEEALAAHKRSANLQAQISENAEADGDLLNTLLSRSRASVGNLQAMQAGNELTGLAVKQSLQLQQLLATEARAATVDRASTLAAEEEARTRFRNFLGESDAYSPD</sequence>
<accession>A0ABT4VV35</accession>
<evidence type="ECO:0000256" key="1">
    <source>
        <dbReference type="SAM" id="Coils"/>
    </source>
</evidence>
<comment type="caution">
    <text evidence="2">The sequence shown here is derived from an EMBL/GenBank/DDBJ whole genome shotgun (WGS) entry which is preliminary data.</text>
</comment>
<protein>
    <submittedName>
        <fullName evidence="2">P-type conjugative transfer protein TrbJ</fullName>
    </submittedName>
</protein>
<reference evidence="2" key="1">
    <citation type="submission" date="2022-11" db="EMBL/GenBank/DDBJ databases">
        <title>Hoeflea poritis sp. nov., isolated from scleractinian coral Porites lutea.</title>
        <authorList>
            <person name="Zhang G."/>
            <person name="Wei Q."/>
            <person name="Cai L."/>
        </authorList>
    </citation>
    <scope>NUCLEOTIDE SEQUENCE</scope>
    <source>
        <strain evidence="2">E7-10</strain>
    </source>
</reference>
<evidence type="ECO:0000313" key="3">
    <source>
        <dbReference type="Proteomes" id="UP001148313"/>
    </source>
</evidence>
<evidence type="ECO:0000313" key="2">
    <source>
        <dbReference type="EMBL" id="MDA4848582.1"/>
    </source>
</evidence>
<dbReference type="NCBIfam" id="TIGR02780">
    <property type="entry name" value="TrbJ_Ti"/>
    <property type="match status" value="1"/>
</dbReference>
<feature type="coiled-coil region" evidence="1">
    <location>
        <begin position="45"/>
        <end position="72"/>
    </location>
</feature>
<keyword evidence="1" id="KW-0175">Coiled coil</keyword>
<dbReference type="RefSeq" id="WP_271092450.1">
    <property type="nucleotide sequence ID" value="NZ_JAPJZH010000025.1"/>
</dbReference>
<gene>
    <name evidence="2" type="primary">trbJ</name>
    <name evidence="2" type="ORF">OOZ53_24715</name>
</gene>
<dbReference type="EMBL" id="JAPJZH010000025">
    <property type="protein sequence ID" value="MDA4848582.1"/>
    <property type="molecule type" value="Genomic_DNA"/>
</dbReference>
<keyword evidence="3" id="KW-1185">Reference proteome</keyword>
<dbReference type="NCBIfam" id="NF010448">
    <property type="entry name" value="PRK13874.1"/>
    <property type="match status" value="1"/>
</dbReference>
<dbReference type="Proteomes" id="UP001148313">
    <property type="component" value="Unassembled WGS sequence"/>
</dbReference>
<organism evidence="2 3">
    <name type="scientific">Hoeflea poritis</name>
    <dbReference type="NCBI Taxonomy" id="2993659"/>
    <lineage>
        <taxon>Bacteria</taxon>
        <taxon>Pseudomonadati</taxon>
        <taxon>Pseudomonadota</taxon>
        <taxon>Alphaproteobacteria</taxon>
        <taxon>Hyphomicrobiales</taxon>
        <taxon>Rhizobiaceae</taxon>
        <taxon>Hoeflea</taxon>
    </lineage>
</organism>